<dbReference type="Pfam" id="PF06224">
    <property type="entry name" value="AlkZ-like"/>
    <property type="match status" value="1"/>
</dbReference>
<organism evidence="1 2">
    <name type="scientific">Sphaerisporangium rufum</name>
    <dbReference type="NCBI Taxonomy" id="1381558"/>
    <lineage>
        <taxon>Bacteria</taxon>
        <taxon>Bacillati</taxon>
        <taxon>Actinomycetota</taxon>
        <taxon>Actinomycetes</taxon>
        <taxon>Streptosporangiales</taxon>
        <taxon>Streptosporangiaceae</taxon>
        <taxon>Sphaerisporangium</taxon>
    </lineage>
</organism>
<evidence type="ECO:0008006" key="3">
    <source>
        <dbReference type="Google" id="ProtNLM"/>
    </source>
</evidence>
<sequence length="353" mass="37536">MIGPREIALLRLAAQGLAGPGEPTPAAAVRRLAAMQAQERPGALTSVALRTAGGTREAVLAALDAGEAVTSWPMRGTLHLVPAEDLRWMLELTGPRQLAVAARRRAELELDEAALDRAREVAVAALSGGGRLRRAELYELWTAAGVPASGSRGYHLLGHLAQTGTVCFGPAAGGEQLVVLVAEWIPRPRRPEREEALGELAERYFRGHGPATARDFARWTGLLAADVRAGLALARPRLARLEVDGVEHLMAPETPDLLAAHRDQARGTFLLPGFDELLLGYADRTAVLPAEFAGRIVPGGNGIFQPTVVDDGQVVGTWRHAGRAGRREPAFVPFTGFRDGLAATLAEVYAALP</sequence>
<dbReference type="RefSeq" id="WP_203990766.1">
    <property type="nucleotide sequence ID" value="NZ_BOOU01000071.1"/>
</dbReference>
<evidence type="ECO:0000313" key="1">
    <source>
        <dbReference type="EMBL" id="GII80276.1"/>
    </source>
</evidence>
<name>A0A919V0N6_9ACTN</name>
<dbReference type="PANTHER" id="PTHR38479:SF2">
    <property type="entry name" value="WINGED HELIX DNA-BINDING DOMAIN-CONTAINING PROTEIN"/>
    <property type="match status" value="1"/>
</dbReference>
<dbReference type="EMBL" id="BOOU01000071">
    <property type="protein sequence ID" value="GII80276.1"/>
    <property type="molecule type" value="Genomic_DNA"/>
</dbReference>
<reference evidence="1" key="1">
    <citation type="submission" date="2021-01" db="EMBL/GenBank/DDBJ databases">
        <title>Whole genome shotgun sequence of Sphaerisporangium rufum NBRC 109079.</title>
        <authorList>
            <person name="Komaki H."/>
            <person name="Tamura T."/>
        </authorList>
    </citation>
    <scope>NUCLEOTIDE SEQUENCE</scope>
    <source>
        <strain evidence="1">NBRC 109079</strain>
    </source>
</reference>
<accession>A0A919V0N6</accession>
<comment type="caution">
    <text evidence="1">The sequence shown here is derived from an EMBL/GenBank/DDBJ whole genome shotgun (WGS) entry which is preliminary data.</text>
</comment>
<dbReference type="InterPro" id="IPR009351">
    <property type="entry name" value="AlkZ-like"/>
</dbReference>
<evidence type="ECO:0000313" key="2">
    <source>
        <dbReference type="Proteomes" id="UP000655287"/>
    </source>
</evidence>
<protein>
    <recommendedName>
        <fullName evidence="3">Winged helix DNA-binding domain-containing protein</fullName>
    </recommendedName>
</protein>
<dbReference type="AlphaFoldDB" id="A0A919V0N6"/>
<dbReference type="PANTHER" id="PTHR38479">
    <property type="entry name" value="LMO0824 PROTEIN"/>
    <property type="match status" value="1"/>
</dbReference>
<dbReference type="Proteomes" id="UP000655287">
    <property type="component" value="Unassembled WGS sequence"/>
</dbReference>
<gene>
    <name evidence="1" type="ORF">Sru01_52580</name>
</gene>
<proteinExistence type="predicted"/>
<keyword evidence="2" id="KW-1185">Reference proteome</keyword>